<dbReference type="SUPFAM" id="SSF47090">
    <property type="entry name" value="PGBD-like"/>
    <property type="match status" value="2"/>
</dbReference>
<evidence type="ECO:0000259" key="3">
    <source>
        <dbReference type="SMART" id="SM00701"/>
    </source>
</evidence>
<proteinExistence type="inferred from homology"/>
<evidence type="ECO:0000259" key="2">
    <source>
        <dbReference type="SMART" id="SM00644"/>
    </source>
</evidence>
<dbReference type="GO" id="GO:0009253">
    <property type="term" value="P:peptidoglycan catabolic process"/>
    <property type="evidence" value="ECO:0007669"/>
    <property type="project" value="InterPro"/>
</dbReference>
<dbReference type="AlphaFoldDB" id="A0A255FWG1"/>
<dbReference type="Pfam" id="PF01510">
    <property type="entry name" value="Amidase_2"/>
    <property type="match status" value="1"/>
</dbReference>
<comment type="similarity">
    <text evidence="1">Belongs to the N-acetylmuramoyl-L-alanine amidase 2 family.</text>
</comment>
<feature type="domain" description="N-acetylmuramoyl-L-alanine amidase" evidence="2">
    <location>
        <begin position="1"/>
        <end position="135"/>
    </location>
</feature>
<reference evidence="4 5" key="1">
    <citation type="submission" date="2017-07" db="EMBL/GenBank/DDBJ databases">
        <title>Draft whole genome sequences of clinical Proprionibacteriaceae strains.</title>
        <authorList>
            <person name="Bernier A.-M."/>
            <person name="Bernard K."/>
            <person name="Domingo M.-C."/>
        </authorList>
    </citation>
    <scope>NUCLEOTIDE SEQUENCE [LARGE SCALE GENOMIC DNA]</scope>
    <source>
        <strain evidence="4 5">NML 030167</strain>
    </source>
</reference>
<evidence type="ECO:0000313" key="4">
    <source>
        <dbReference type="EMBL" id="OYO08007.1"/>
    </source>
</evidence>
<dbReference type="SMART" id="SM00701">
    <property type="entry name" value="PGRP"/>
    <property type="match status" value="1"/>
</dbReference>
<dbReference type="InterPro" id="IPR002502">
    <property type="entry name" value="Amidase_domain"/>
</dbReference>
<evidence type="ECO:0000256" key="1">
    <source>
        <dbReference type="ARBA" id="ARBA00007553"/>
    </source>
</evidence>
<dbReference type="SUPFAM" id="SSF55846">
    <property type="entry name" value="N-acetylmuramoyl-L-alanine amidase-like"/>
    <property type="match status" value="1"/>
</dbReference>
<evidence type="ECO:0000313" key="5">
    <source>
        <dbReference type="Proteomes" id="UP000215896"/>
    </source>
</evidence>
<feature type="domain" description="Peptidoglycan recognition protein family" evidence="3">
    <location>
        <begin position="1"/>
        <end position="127"/>
    </location>
</feature>
<dbReference type="InterPro" id="IPR006619">
    <property type="entry name" value="PGRP_domain_met/bac"/>
</dbReference>
<sequence>MVIHHTATQNVSDTSQAQAFRLSRQIQNWHMDKGWGDSGQHFTVSRGGVVMEARHGSLAAAIGGKNFIEGIHAPGSNRTGIGIENEGTYTAQLPPAAQRRALVQLVAWLCQQYKIPVSQIIGHRDSIGSSTVCPGDTFHKDLARFRSEVAKVLGGGGTPTPPPPPPPADSWPVLKRGSTGDAVRTAQHLLRHHRAAGGLQVDGSFGPATQTAVTTFQRAQRLSADGVIGPKTWPKLAVVARRGATGDLARAVQFALNTAGARIAVDGSFGPKTLAAVKAYQTREKLEVDGIVGPLTWRSLLAG</sequence>
<dbReference type="GO" id="GO:0008745">
    <property type="term" value="F:N-acetylmuramoyl-L-alanine amidase activity"/>
    <property type="evidence" value="ECO:0007669"/>
    <property type="project" value="InterPro"/>
</dbReference>
<dbReference type="Gene3D" id="3.40.80.10">
    <property type="entry name" value="Peptidoglycan recognition protein-like"/>
    <property type="match status" value="1"/>
</dbReference>
<dbReference type="InterPro" id="IPR036505">
    <property type="entry name" value="Amidase/PGRP_sf"/>
</dbReference>
<keyword evidence="5" id="KW-1185">Reference proteome</keyword>
<dbReference type="InterPro" id="IPR036365">
    <property type="entry name" value="PGBD-like_sf"/>
</dbReference>
<comment type="caution">
    <text evidence="4">The sequence shown here is derived from an EMBL/GenBank/DDBJ whole genome shotgun (WGS) entry which is preliminary data.</text>
</comment>
<dbReference type="CDD" id="cd06583">
    <property type="entry name" value="PGRP"/>
    <property type="match status" value="1"/>
</dbReference>
<dbReference type="Proteomes" id="UP000215896">
    <property type="component" value="Unassembled WGS sequence"/>
</dbReference>
<accession>A0A255FWG1</accession>
<dbReference type="PANTHER" id="PTHR11022:SF41">
    <property type="entry name" value="PEPTIDOGLYCAN-RECOGNITION PROTEIN LC-RELATED"/>
    <property type="match status" value="1"/>
</dbReference>
<dbReference type="GO" id="GO:0008270">
    <property type="term" value="F:zinc ion binding"/>
    <property type="evidence" value="ECO:0007669"/>
    <property type="project" value="InterPro"/>
</dbReference>
<dbReference type="Pfam" id="PF01471">
    <property type="entry name" value="PG_binding_1"/>
    <property type="match status" value="2"/>
</dbReference>
<dbReference type="Gene3D" id="1.10.101.10">
    <property type="entry name" value="PGBD-like superfamily/PGBD"/>
    <property type="match status" value="2"/>
</dbReference>
<gene>
    <name evidence="4" type="ORF">CGZ94_20735</name>
</gene>
<dbReference type="PANTHER" id="PTHR11022">
    <property type="entry name" value="PEPTIDOGLYCAN RECOGNITION PROTEIN"/>
    <property type="match status" value="1"/>
</dbReference>
<dbReference type="InterPro" id="IPR015510">
    <property type="entry name" value="PGRP"/>
</dbReference>
<dbReference type="EMBL" id="NMVO01000019">
    <property type="protein sequence ID" value="OYO08007.1"/>
    <property type="molecule type" value="Genomic_DNA"/>
</dbReference>
<dbReference type="InterPro" id="IPR036366">
    <property type="entry name" value="PGBDSf"/>
</dbReference>
<name>A0A255FWG1_9ACTN</name>
<dbReference type="OrthoDB" id="514320at2"/>
<protein>
    <submittedName>
        <fullName evidence="4">N-acetylmuramoyl-L-alanine amidase</fullName>
    </submittedName>
</protein>
<organism evidence="4 5">
    <name type="scientific">Enemella evansiae</name>
    <dbReference type="NCBI Taxonomy" id="2016499"/>
    <lineage>
        <taxon>Bacteria</taxon>
        <taxon>Bacillati</taxon>
        <taxon>Actinomycetota</taxon>
        <taxon>Actinomycetes</taxon>
        <taxon>Propionibacteriales</taxon>
        <taxon>Propionibacteriaceae</taxon>
        <taxon>Enemella</taxon>
    </lineage>
</organism>
<dbReference type="SMART" id="SM00644">
    <property type="entry name" value="Ami_2"/>
    <property type="match status" value="1"/>
</dbReference>
<dbReference type="InterPro" id="IPR002477">
    <property type="entry name" value="Peptidoglycan-bd-like"/>
</dbReference>